<dbReference type="InParanoid" id="A0A5C3NYY7"/>
<dbReference type="EMBL" id="ML211484">
    <property type="protein sequence ID" value="TFK82461.1"/>
    <property type="molecule type" value="Genomic_DNA"/>
</dbReference>
<dbReference type="InterPro" id="IPR000873">
    <property type="entry name" value="AMP-dep_synth/lig_dom"/>
</dbReference>
<dbReference type="InterPro" id="IPR020845">
    <property type="entry name" value="AMP-binding_CS"/>
</dbReference>
<dbReference type="PANTHER" id="PTHR24096">
    <property type="entry name" value="LONG-CHAIN-FATTY-ACID--COA LIGASE"/>
    <property type="match status" value="1"/>
</dbReference>
<name>A0A5C3NYY7_9APHY</name>
<dbReference type="Pfam" id="PF13193">
    <property type="entry name" value="AMP-binding_C"/>
    <property type="match status" value="1"/>
</dbReference>
<dbReference type="CDD" id="cd05911">
    <property type="entry name" value="Firefly_Luc_like"/>
    <property type="match status" value="1"/>
</dbReference>
<dbReference type="Gene3D" id="3.40.50.12780">
    <property type="entry name" value="N-terminal domain of ligase-like"/>
    <property type="match status" value="1"/>
</dbReference>
<organism evidence="3 4">
    <name type="scientific">Polyporus arcularius HHB13444</name>
    <dbReference type="NCBI Taxonomy" id="1314778"/>
    <lineage>
        <taxon>Eukaryota</taxon>
        <taxon>Fungi</taxon>
        <taxon>Dikarya</taxon>
        <taxon>Basidiomycota</taxon>
        <taxon>Agaricomycotina</taxon>
        <taxon>Agaricomycetes</taxon>
        <taxon>Polyporales</taxon>
        <taxon>Polyporaceae</taxon>
        <taxon>Polyporus</taxon>
    </lineage>
</organism>
<dbReference type="GO" id="GO:0016405">
    <property type="term" value="F:CoA-ligase activity"/>
    <property type="evidence" value="ECO:0007669"/>
    <property type="project" value="TreeGrafter"/>
</dbReference>
<dbReference type="STRING" id="1314778.A0A5C3NYY7"/>
<dbReference type="AlphaFoldDB" id="A0A5C3NYY7"/>
<protein>
    <submittedName>
        <fullName evidence="3">Acetyl-CoA synthetase-like protein</fullName>
    </submittedName>
</protein>
<dbReference type="PANTHER" id="PTHR24096:SF422">
    <property type="entry name" value="BCDNA.GH02901"/>
    <property type="match status" value="1"/>
</dbReference>
<dbReference type="Gene3D" id="3.30.300.30">
    <property type="match status" value="1"/>
</dbReference>
<dbReference type="SUPFAM" id="SSF56801">
    <property type="entry name" value="Acetyl-CoA synthetase-like"/>
    <property type="match status" value="1"/>
</dbReference>
<dbReference type="Pfam" id="PF00501">
    <property type="entry name" value="AMP-binding"/>
    <property type="match status" value="1"/>
</dbReference>
<dbReference type="InterPro" id="IPR045851">
    <property type="entry name" value="AMP-bd_C_sf"/>
</dbReference>
<reference evidence="3 4" key="1">
    <citation type="journal article" date="2019" name="Nat. Ecol. Evol.">
        <title>Megaphylogeny resolves global patterns of mushroom evolution.</title>
        <authorList>
            <person name="Varga T."/>
            <person name="Krizsan K."/>
            <person name="Foldi C."/>
            <person name="Dima B."/>
            <person name="Sanchez-Garcia M."/>
            <person name="Sanchez-Ramirez S."/>
            <person name="Szollosi G.J."/>
            <person name="Szarkandi J.G."/>
            <person name="Papp V."/>
            <person name="Albert L."/>
            <person name="Andreopoulos W."/>
            <person name="Angelini C."/>
            <person name="Antonin V."/>
            <person name="Barry K.W."/>
            <person name="Bougher N.L."/>
            <person name="Buchanan P."/>
            <person name="Buyck B."/>
            <person name="Bense V."/>
            <person name="Catcheside P."/>
            <person name="Chovatia M."/>
            <person name="Cooper J."/>
            <person name="Damon W."/>
            <person name="Desjardin D."/>
            <person name="Finy P."/>
            <person name="Geml J."/>
            <person name="Haridas S."/>
            <person name="Hughes K."/>
            <person name="Justo A."/>
            <person name="Karasinski D."/>
            <person name="Kautmanova I."/>
            <person name="Kiss B."/>
            <person name="Kocsube S."/>
            <person name="Kotiranta H."/>
            <person name="LaButti K.M."/>
            <person name="Lechner B.E."/>
            <person name="Liimatainen K."/>
            <person name="Lipzen A."/>
            <person name="Lukacs Z."/>
            <person name="Mihaltcheva S."/>
            <person name="Morgado L.N."/>
            <person name="Niskanen T."/>
            <person name="Noordeloos M.E."/>
            <person name="Ohm R.A."/>
            <person name="Ortiz-Santana B."/>
            <person name="Ovrebo C."/>
            <person name="Racz N."/>
            <person name="Riley R."/>
            <person name="Savchenko A."/>
            <person name="Shiryaev A."/>
            <person name="Soop K."/>
            <person name="Spirin V."/>
            <person name="Szebenyi C."/>
            <person name="Tomsovsky M."/>
            <person name="Tulloss R.E."/>
            <person name="Uehling J."/>
            <person name="Grigoriev I.V."/>
            <person name="Vagvolgyi C."/>
            <person name="Papp T."/>
            <person name="Martin F.M."/>
            <person name="Miettinen O."/>
            <person name="Hibbett D.S."/>
            <person name="Nagy L.G."/>
        </authorList>
    </citation>
    <scope>NUCLEOTIDE SEQUENCE [LARGE SCALE GENOMIC DNA]</scope>
    <source>
        <strain evidence="3 4">HHB13444</strain>
    </source>
</reference>
<dbReference type="InterPro" id="IPR042099">
    <property type="entry name" value="ANL_N_sf"/>
</dbReference>
<evidence type="ECO:0000259" key="2">
    <source>
        <dbReference type="Pfam" id="PF13193"/>
    </source>
</evidence>
<evidence type="ECO:0000259" key="1">
    <source>
        <dbReference type="Pfam" id="PF00501"/>
    </source>
</evidence>
<feature type="domain" description="AMP-dependent synthetase/ligase" evidence="1">
    <location>
        <begin position="39"/>
        <end position="416"/>
    </location>
</feature>
<keyword evidence="4" id="KW-1185">Reference proteome</keyword>
<dbReference type="PROSITE" id="PS00455">
    <property type="entry name" value="AMP_BINDING"/>
    <property type="match status" value="1"/>
</dbReference>
<evidence type="ECO:0000313" key="3">
    <source>
        <dbReference type="EMBL" id="TFK82461.1"/>
    </source>
</evidence>
<dbReference type="Proteomes" id="UP000308197">
    <property type="component" value="Unassembled WGS sequence"/>
</dbReference>
<proteinExistence type="predicted"/>
<gene>
    <name evidence="3" type="ORF">K466DRAFT_603666</name>
</gene>
<dbReference type="InterPro" id="IPR025110">
    <property type="entry name" value="AMP-bd_C"/>
</dbReference>
<feature type="domain" description="AMP-binding enzyme C-terminal" evidence="2">
    <location>
        <begin position="466"/>
        <end position="552"/>
    </location>
</feature>
<sequence>MTVGEIHGAGGPMPPVQDDLTIEQFILDGQHPTRPQWYGQRPVLIEEATGREIGSDELRARIHGLANALKINWNIGYDDVVCIFSPNHVDYVVALWAVQKLGGVVSTSNPMYTAEELTYQLRLVKARMLIAHPSMLLVALEGAQAVGIPSDRIVLFEPLAGSPYSNIQDLVKFGLGQVQQFTPPHLGPGEARTKLALLLLSSGTTGKPKAVMIPHYSINVNVVQIAQYLRLNDETVPMERKLYRPGSVSLAILPFHHAYGMHKILFGSIFFGSTVVVSPKFTLERTLQSIRRYRVTHLCVVPPQVLLLCKSPIVKDYDLSSVYFLQCGGAPLTAELQESLVRILPDCTIGQGYGMTETATGITFCQRDRRVGKPGSAGVFLPGIVARLVKPDGSLAGYNEPGELHLRTPSASLGYLNNPTATAETFVDGWIRTGDEVMMNEQKEVFVVDRIKELIKVRGFQVAPSELEGHLLDHPDVADVCVVGLPDEYSGELPFAFVVLSPSAQDRAHGNPEEMSRMRQAIMKHVSDQKTAYKRLAGVHFVNAVPKNASGKLLRRVLREQAKEMLRLGQLQLAVKSKL</sequence>
<evidence type="ECO:0000313" key="4">
    <source>
        <dbReference type="Proteomes" id="UP000308197"/>
    </source>
</evidence>
<accession>A0A5C3NYY7</accession>